<evidence type="ECO:0000313" key="2">
    <source>
        <dbReference type="EMBL" id="GIU47624.1"/>
    </source>
</evidence>
<comment type="caution">
    <text evidence="2">The sequence shown here is derived from an EMBL/GenBank/DDBJ whole genome shotgun (WGS) entry which is preliminary data.</text>
</comment>
<name>A0ABQ4PJJ0_9GAMM</name>
<proteinExistence type="predicted"/>
<evidence type="ECO:0000313" key="3">
    <source>
        <dbReference type="Proteomes" id="UP000887104"/>
    </source>
</evidence>
<feature type="region of interest" description="Disordered" evidence="1">
    <location>
        <begin position="62"/>
        <end position="97"/>
    </location>
</feature>
<sequence>MLVSHANSPLNSNPPAPSANVLPQSQADVNQANQTANSAANTKGHQHQDTVTLSATALTLSAKSTSTTDISSTESKKTAMTSTENAPIAKPELPNDGDKASAYVEYRKAKVQYQIYADMANVATGNNNHMSPATAHYLSHNDQARAATVDIKAQQQQVATMQTYAATTSTINNKDTL</sequence>
<accession>A0ABQ4PJJ0</accession>
<reference evidence="2" key="1">
    <citation type="submission" date="2021-05" db="EMBL/GenBank/DDBJ databases">
        <title>Molecular characterization for Shewanella algae harboring chromosomal blaOXA-55-like strains isolated from clinical and environment sample.</title>
        <authorList>
            <person name="Ohama Y."/>
            <person name="Aoki K."/>
            <person name="Harada S."/>
            <person name="Moriya K."/>
            <person name="Ishii Y."/>
            <person name="Tateda K."/>
        </authorList>
    </citation>
    <scope>NUCLEOTIDE SEQUENCE</scope>
    <source>
        <strain evidence="2">JCM 11563</strain>
    </source>
</reference>
<protein>
    <submittedName>
        <fullName evidence="2">Uncharacterized protein</fullName>
    </submittedName>
</protein>
<dbReference type="RefSeq" id="WP_220781709.1">
    <property type="nucleotide sequence ID" value="NZ_BPEY01000049.1"/>
</dbReference>
<evidence type="ECO:0000256" key="1">
    <source>
        <dbReference type="SAM" id="MobiDB-lite"/>
    </source>
</evidence>
<feature type="compositionally biased region" description="Low complexity" evidence="1">
    <location>
        <begin position="1"/>
        <end position="11"/>
    </location>
</feature>
<feature type="compositionally biased region" description="Low complexity" evidence="1">
    <location>
        <begin position="30"/>
        <end position="42"/>
    </location>
</feature>
<organism evidence="2 3">
    <name type="scientific">Shewanella sairae</name>
    <dbReference type="NCBI Taxonomy" id="190310"/>
    <lineage>
        <taxon>Bacteria</taxon>
        <taxon>Pseudomonadati</taxon>
        <taxon>Pseudomonadota</taxon>
        <taxon>Gammaproteobacteria</taxon>
        <taxon>Alteromonadales</taxon>
        <taxon>Shewanellaceae</taxon>
        <taxon>Shewanella</taxon>
    </lineage>
</organism>
<dbReference type="Proteomes" id="UP000887104">
    <property type="component" value="Unassembled WGS sequence"/>
</dbReference>
<feature type="compositionally biased region" description="Low complexity" evidence="1">
    <location>
        <begin position="62"/>
        <end position="73"/>
    </location>
</feature>
<dbReference type="EMBL" id="BPEY01000049">
    <property type="protein sequence ID" value="GIU47624.1"/>
    <property type="molecule type" value="Genomic_DNA"/>
</dbReference>
<feature type="region of interest" description="Disordered" evidence="1">
    <location>
        <begin position="1"/>
        <end position="49"/>
    </location>
</feature>
<keyword evidence="3" id="KW-1185">Reference proteome</keyword>
<gene>
    <name evidence="2" type="ORF">TUM4438_27240</name>
</gene>